<dbReference type="PROSITE" id="PS51318">
    <property type="entry name" value="TAT"/>
    <property type="match status" value="1"/>
</dbReference>
<dbReference type="Proteomes" id="UP000557772">
    <property type="component" value="Unassembled WGS sequence"/>
</dbReference>
<keyword evidence="2" id="KW-0813">Transport</keyword>
<keyword evidence="5" id="KW-1185">Reference proteome</keyword>
<protein>
    <submittedName>
        <fullName evidence="4">Extracellular solute-binding protein</fullName>
    </submittedName>
</protein>
<dbReference type="GO" id="GO:0015768">
    <property type="term" value="P:maltose transport"/>
    <property type="evidence" value="ECO:0007669"/>
    <property type="project" value="TreeGrafter"/>
</dbReference>
<dbReference type="GO" id="GO:0042956">
    <property type="term" value="P:maltodextrin transmembrane transport"/>
    <property type="evidence" value="ECO:0007669"/>
    <property type="project" value="TreeGrafter"/>
</dbReference>
<dbReference type="Pfam" id="PF13416">
    <property type="entry name" value="SBP_bac_8"/>
    <property type="match status" value="1"/>
</dbReference>
<dbReference type="SUPFAM" id="SSF53850">
    <property type="entry name" value="Periplasmic binding protein-like II"/>
    <property type="match status" value="1"/>
</dbReference>
<evidence type="ECO:0000256" key="3">
    <source>
        <dbReference type="ARBA" id="ARBA00022729"/>
    </source>
</evidence>
<dbReference type="AlphaFoldDB" id="A0A849ANF7"/>
<gene>
    <name evidence="4" type="ORF">HJ588_16860</name>
</gene>
<name>A0A849ANF7_9MICO</name>
<dbReference type="PANTHER" id="PTHR30061">
    <property type="entry name" value="MALTOSE-BINDING PERIPLASMIC PROTEIN"/>
    <property type="match status" value="1"/>
</dbReference>
<dbReference type="InterPro" id="IPR006311">
    <property type="entry name" value="TAT_signal"/>
</dbReference>
<dbReference type="PANTHER" id="PTHR30061:SF50">
    <property type="entry name" value="MALTOSE_MALTODEXTRIN-BINDING PERIPLASMIC PROTEIN"/>
    <property type="match status" value="1"/>
</dbReference>
<dbReference type="Gene3D" id="3.40.190.10">
    <property type="entry name" value="Periplasmic binding protein-like II"/>
    <property type="match status" value="1"/>
</dbReference>
<dbReference type="RefSeq" id="WP_171157765.1">
    <property type="nucleotide sequence ID" value="NZ_JABENB010000003.1"/>
</dbReference>
<evidence type="ECO:0000256" key="1">
    <source>
        <dbReference type="ARBA" id="ARBA00008520"/>
    </source>
</evidence>
<proteinExistence type="inferred from homology"/>
<sequence length="450" mass="47364">MPEGSEDRSIAASVSRRAVLGAGAGSVAALLAGCGSPVATGLFGAAPPTHNLTYWNLFTGGDGDNMVKMETAYRRAHRDVQVDATVLTWGTPYYTKLSLATSGGAPPDVAVVHLSRLDTLTKAGLLSAMPTDELSAAGLPSDKFTPAALRKATIDGAVHAVPLDTHPFVMFYNVEVCRKAGLLDASGKLKPLNGPQELTAALRAAQRVTGQYGGVTTVTNDPSTNWRFFATFYYQLGGTVLADSGTRITLDDDKAVKALTFMQSLTRSGLLPKSVDAGGTTSLFSTGKAGFLFDGEWQIPTYRDTPVKFDVVPVPHVFGPKLVAFADSHALVIPRNSAMNPERRAIAMEFIKSLLDSSAIWAEGGHIPAWLPVRDSADFEKLRPQANYVAAATAAEYDPPGWYSGAGSQFENIVGAAVATSQTTSQSPAGAVRAMRSGLQPYASAIPPVG</sequence>
<keyword evidence="3" id="KW-0732">Signal</keyword>
<evidence type="ECO:0000256" key="2">
    <source>
        <dbReference type="ARBA" id="ARBA00022448"/>
    </source>
</evidence>
<evidence type="ECO:0000313" key="4">
    <source>
        <dbReference type="EMBL" id="NNG40931.1"/>
    </source>
</evidence>
<reference evidence="4 5" key="1">
    <citation type="submission" date="2020-05" db="EMBL/GenBank/DDBJ databases">
        <title>Flexivirga sp. ID2601S isolated from air conditioner.</title>
        <authorList>
            <person name="Kim D.H."/>
        </authorList>
    </citation>
    <scope>NUCLEOTIDE SEQUENCE [LARGE SCALE GENOMIC DNA]</scope>
    <source>
        <strain evidence="4 5">ID2601S</strain>
    </source>
</reference>
<dbReference type="GO" id="GO:0055052">
    <property type="term" value="C:ATP-binding cassette (ABC) transporter complex, substrate-binding subunit-containing"/>
    <property type="evidence" value="ECO:0007669"/>
    <property type="project" value="TreeGrafter"/>
</dbReference>
<dbReference type="GO" id="GO:1901982">
    <property type="term" value="F:maltose binding"/>
    <property type="evidence" value="ECO:0007669"/>
    <property type="project" value="TreeGrafter"/>
</dbReference>
<dbReference type="EMBL" id="JABENB010000003">
    <property type="protein sequence ID" value="NNG40931.1"/>
    <property type="molecule type" value="Genomic_DNA"/>
</dbReference>
<comment type="caution">
    <text evidence="4">The sequence shown here is derived from an EMBL/GenBank/DDBJ whole genome shotgun (WGS) entry which is preliminary data.</text>
</comment>
<dbReference type="InterPro" id="IPR006059">
    <property type="entry name" value="SBP"/>
</dbReference>
<organism evidence="4 5">
    <name type="scientific">Flexivirga aerilata</name>
    <dbReference type="NCBI Taxonomy" id="1656889"/>
    <lineage>
        <taxon>Bacteria</taxon>
        <taxon>Bacillati</taxon>
        <taxon>Actinomycetota</taxon>
        <taxon>Actinomycetes</taxon>
        <taxon>Micrococcales</taxon>
        <taxon>Dermacoccaceae</taxon>
        <taxon>Flexivirga</taxon>
    </lineage>
</organism>
<evidence type="ECO:0000313" key="5">
    <source>
        <dbReference type="Proteomes" id="UP000557772"/>
    </source>
</evidence>
<comment type="similarity">
    <text evidence="1">Belongs to the bacterial solute-binding protein 1 family.</text>
</comment>
<accession>A0A849ANF7</accession>